<evidence type="ECO:0000313" key="1">
    <source>
        <dbReference type="EMBL" id="KPJ74340.1"/>
    </source>
</evidence>
<proteinExistence type="predicted"/>
<accession>A0A0S7YI53</accession>
<protein>
    <recommendedName>
        <fullName evidence="3">DUF5723 domain-containing protein</fullName>
    </recommendedName>
</protein>
<sequence>MGLVLIFLLNASLFSLGGIGEDLGVFKTPFLESSQRAAVEFVLRPEFNVLNEGSDFRSIFWTNPFDFNLTVPFGRGFIFSVGNSERYSQAFDVYLEEEDLGLHVLGKGGISEIYANVNNDFKVGQIALRASYLFGHPWEIWEYSISNYYLTDTFSYTYRGKIFGAGLRVAFVSVAYEGLGSVTTETVTIDTTIDLPDRLSIGVNPPLFGGKLGMMYEHSFWHRNTGQNYSSPHRFKIGFEKQRIGVQYFYNPWYLEDVTEHGINFSWAIPVRNVGSAKFNISCALRSRGDLREFIIIPELQFTLREIFALRK</sequence>
<dbReference type="PATRIC" id="fig|1703772.3.peg.299"/>
<evidence type="ECO:0008006" key="3">
    <source>
        <dbReference type="Google" id="ProtNLM"/>
    </source>
</evidence>
<organism evidence="1 2">
    <name type="scientific">candidate division TA06 bacterium DG_78</name>
    <dbReference type="NCBI Taxonomy" id="1703772"/>
    <lineage>
        <taxon>Bacteria</taxon>
        <taxon>Bacteria division TA06</taxon>
    </lineage>
</organism>
<reference evidence="1 2" key="1">
    <citation type="journal article" date="2015" name="Microbiome">
        <title>Genomic resolution of linkages in carbon, nitrogen, and sulfur cycling among widespread estuary sediment bacteria.</title>
        <authorList>
            <person name="Baker B.J."/>
            <person name="Lazar C.S."/>
            <person name="Teske A.P."/>
            <person name="Dick G.J."/>
        </authorList>
    </citation>
    <scope>NUCLEOTIDE SEQUENCE [LARGE SCALE GENOMIC DNA]</scope>
    <source>
        <strain evidence="1">DG_78</strain>
    </source>
</reference>
<dbReference type="AlphaFoldDB" id="A0A0S7YI53"/>
<dbReference type="Proteomes" id="UP000051012">
    <property type="component" value="Unassembled WGS sequence"/>
</dbReference>
<evidence type="ECO:0000313" key="2">
    <source>
        <dbReference type="Proteomes" id="UP000051012"/>
    </source>
</evidence>
<name>A0A0S7YI53_UNCT6</name>
<gene>
    <name evidence="1" type="ORF">AMJ52_01005</name>
</gene>
<comment type="caution">
    <text evidence="1">The sequence shown here is derived from an EMBL/GenBank/DDBJ whole genome shotgun (WGS) entry which is preliminary data.</text>
</comment>
<dbReference type="EMBL" id="LJNI01000007">
    <property type="protein sequence ID" value="KPJ74340.1"/>
    <property type="molecule type" value="Genomic_DNA"/>
</dbReference>